<dbReference type="InterPro" id="IPR046349">
    <property type="entry name" value="C1-like_sf"/>
</dbReference>
<evidence type="ECO:0000256" key="4">
    <source>
        <dbReference type="ARBA" id="ARBA00022833"/>
    </source>
</evidence>
<keyword evidence="4" id="KW-0862">Zinc</keyword>
<dbReference type="GO" id="GO:0009626">
    <property type="term" value="P:plant-type hypersensitive response"/>
    <property type="evidence" value="ECO:0007669"/>
    <property type="project" value="UniProtKB-KW"/>
</dbReference>
<sequence length="343" mass="38973">MDAPKTIALKVNIACKCEGCVKKLDKVLGKIDGVLKYDIDVEQEKVTISGTVHPDTIIQKLKNEAKKTAKLLREESPPAVKNNQNLQIARRSKPIQGFQNQQHKELIIHPKHEHELEEQKYAKRFTCDGCKEDGFGSRFRCKHCDYELHKECKSPTPTISHDFFKGNTFEFFEKLPTKCGNSYCKACGKEIFGFVYHCQEKGWNIHPCCSSLETEMCIDGVRFELHNKVSSSNCMRCDQSSSKRIPGWSYICTSEGYMYQFHVYCVSEMVHEAWKKGAIGNTNTDSNALEKISLRLVVNSKRKGGRGNQFLKTLTIFLRTIVGILLGDPTAILASLFVQFIEN</sequence>
<evidence type="ECO:0008006" key="9">
    <source>
        <dbReference type="Google" id="ProtNLM"/>
    </source>
</evidence>
<keyword evidence="3" id="KW-0677">Repeat</keyword>
<dbReference type="Gene3D" id="3.30.70.100">
    <property type="match status" value="1"/>
</dbReference>
<comment type="subcellular location">
    <subcellularLocation>
        <location evidence="1">Membrane</location>
        <topology evidence="1">Peripheral membrane protein</topology>
    </subcellularLocation>
</comment>
<dbReference type="InterPro" id="IPR006121">
    <property type="entry name" value="HMA_dom"/>
</dbReference>
<evidence type="ECO:0000259" key="6">
    <source>
        <dbReference type="PROSITE" id="PS50081"/>
    </source>
</evidence>
<evidence type="ECO:0000256" key="2">
    <source>
        <dbReference type="ARBA" id="ARBA00022723"/>
    </source>
</evidence>
<dbReference type="PANTHER" id="PTHR46477">
    <property type="entry name" value="CYSTEINE/HISTIDINE-RICH C1 DOMAIN FAMILY PROTEIN"/>
    <property type="match status" value="1"/>
</dbReference>
<keyword evidence="5" id="KW-1133">Transmembrane helix</keyword>
<gene>
    <name evidence="8" type="ORF">Din_031678</name>
</gene>
<evidence type="ECO:0000313" key="8">
    <source>
        <dbReference type="EMBL" id="MPA62237.1"/>
    </source>
</evidence>
<dbReference type="GO" id="GO:0046872">
    <property type="term" value="F:metal ion binding"/>
    <property type="evidence" value="ECO:0007669"/>
    <property type="project" value="UniProtKB-KW"/>
</dbReference>
<dbReference type="PROSITE" id="PS50846">
    <property type="entry name" value="HMA_2"/>
    <property type="match status" value="1"/>
</dbReference>
<evidence type="ECO:0000256" key="1">
    <source>
        <dbReference type="ARBA" id="ARBA00004170"/>
    </source>
</evidence>
<dbReference type="EMBL" id="GHES01031678">
    <property type="protein sequence ID" value="MPA62237.1"/>
    <property type="molecule type" value="Transcribed_RNA"/>
</dbReference>
<dbReference type="PROSITE" id="PS50081">
    <property type="entry name" value="ZF_DAG_PE_2"/>
    <property type="match status" value="1"/>
</dbReference>
<dbReference type="SMART" id="SM00109">
    <property type="entry name" value="C1"/>
    <property type="match status" value="2"/>
</dbReference>
<organism evidence="8">
    <name type="scientific">Davidia involucrata</name>
    <name type="common">Dove tree</name>
    <dbReference type="NCBI Taxonomy" id="16924"/>
    <lineage>
        <taxon>Eukaryota</taxon>
        <taxon>Viridiplantae</taxon>
        <taxon>Streptophyta</taxon>
        <taxon>Embryophyta</taxon>
        <taxon>Tracheophyta</taxon>
        <taxon>Spermatophyta</taxon>
        <taxon>Magnoliopsida</taxon>
        <taxon>eudicotyledons</taxon>
        <taxon>Gunneridae</taxon>
        <taxon>Pentapetalae</taxon>
        <taxon>asterids</taxon>
        <taxon>Cornales</taxon>
        <taxon>Nyssaceae</taxon>
        <taxon>Davidia</taxon>
    </lineage>
</organism>
<dbReference type="InterPro" id="IPR004146">
    <property type="entry name" value="DC1"/>
</dbReference>
<keyword evidence="5" id="KW-0472">Membrane</keyword>
<dbReference type="AlphaFoldDB" id="A0A5B7AZR9"/>
<feature type="transmembrane region" description="Helical" evidence="5">
    <location>
        <begin position="316"/>
        <end position="341"/>
    </location>
</feature>
<feature type="domain" description="Phorbol-ester/DAG-type" evidence="6">
    <location>
        <begin position="113"/>
        <end position="160"/>
    </location>
</feature>
<accession>A0A5B7AZR9</accession>
<dbReference type="Pfam" id="PF03107">
    <property type="entry name" value="C1_2"/>
    <property type="match status" value="1"/>
</dbReference>
<keyword evidence="2" id="KW-0479">Metal-binding</keyword>
<evidence type="ECO:0000259" key="7">
    <source>
        <dbReference type="PROSITE" id="PS50846"/>
    </source>
</evidence>
<dbReference type="CDD" id="cd00371">
    <property type="entry name" value="HMA"/>
    <property type="match status" value="1"/>
</dbReference>
<dbReference type="SUPFAM" id="SSF55008">
    <property type="entry name" value="HMA, heavy metal-associated domain"/>
    <property type="match status" value="1"/>
</dbReference>
<evidence type="ECO:0000256" key="5">
    <source>
        <dbReference type="SAM" id="Phobius"/>
    </source>
</evidence>
<dbReference type="GO" id="GO:0016020">
    <property type="term" value="C:membrane"/>
    <property type="evidence" value="ECO:0007669"/>
    <property type="project" value="UniProtKB-SubCell"/>
</dbReference>
<reference evidence="8" key="1">
    <citation type="submission" date="2019-08" db="EMBL/GenBank/DDBJ databases">
        <title>Reference gene set and small RNA set construction with multiple tissues from Davidia involucrata Baill.</title>
        <authorList>
            <person name="Yang H."/>
            <person name="Zhou C."/>
            <person name="Li G."/>
            <person name="Wang J."/>
            <person name="Gao P."/>
            <person name="Wang M."/>
            <person name="Wang R."/>
            <person name="Zhao Y."/>
        </authorList>
    </citation>
    <scope>NUCLEOTIDE SEQUENCE</scope>
    <source>
        <tissue evidence="8">Mixed with DoveR01_LX</tissue>
    </source>
</reference>
<feature type="domain" description="HMA" evidence="7">
    <location>
        <begin position="4"/>
        <end position="69"/>
    </location>
</feature>
<name>A0A5B7AZR9_DAVIN</name>
<dbReference type="InterPro" id="IPR036163">
    <property type="entry name" value="HMA_dom_sf"/>
</dbReference>
<keyword evidence="5" id="KW-0812">Transmembrane</keyword>
<proteinExistence type="predicted"/>
<evidence type="ECO:0000256" key="3">
    <source>
        <dbReference type="ARBA" id="ARBA00022737"/>
    </source>
</evidence>
<dbReference type="Gene3D" id="3.30.60.20">
    <property type="match status" value="1"/>
</dbReference>
<dbReference type="PANTHER" id="PTHR46477:SF5">
    <property type="entry name" value="PHORBOL-ESTER_DAG-TYPE DOMAIN-CONTAINING PROTEIN"/>
    <property type="match status" value="1"/>
</dbReference>
<dbReference type="SUPFAM" id="SSF57889">
    <property type="entry name" value="Cysteine-rich domain"/>
    <property type="match status" value="1"/>
</dbReference>
<dbReference type="Pfam" id="PF00403">
    <property type="entry name" value="HMA"/>
    <property type="match status" value="1"/>
</dbReference>
<protein>
    <recommendedName>
        <fullName evidence="9">Phorbol-ester/DAG-type domain-containing protein</fullName>
    </recommendedName>
</protein>
<dbReference type="InterPro" id="IPR002219">
    <property type="entry name" value="PKC_DAG/PE"/>
</dbReference>